<dbReference type="PROSITE" id="PS00629">
    <property type="entry name" value="IMP_1"/>
    <property type="match status" value="1"/>
</dbReference>
<dbReference type="Gene3D" id="3.30.540.10">
    <property type="entry name" value="Fructose-1,6-Bisphosphatase, subunit A, domain 1"/>
    <property type="match status" value="1"/>
</dbReference>
<keyword evidence="4 7" id="KW-0479">Metal-binding</keyword>
<evidence type="ECO:0000256" key="3">
    <source>
        <dbReference type="ARBA" id="ARBA00009759"/>
    </source>
</evidence>
<keyword evidence="5 8" id="KW-0378">Hydrolase</keyword>
<accession>A0A7V3E7W6</accession>
<dbReference type="GO" id="GO:0007165">
    <property type="term" value="P:signal transduction"/>
    <property type="evidence" value="ECO:0007669"/>
    <property type="project" value="TreeGrafter"/>
</dbReference>
<keyword evidence="6 7" id="KW-0460">Magnesium</keyword>
<gene>
    <name evidence="9" type="ORF">ENS31_09650</name>
</gene>
<dbReference type="CDD" id="cd01639">
    <property type="entry name" value="IMPase"/>
    <property type="match status" value="1"/>
</dbReference>
<feature type="binding site" evidence="7">
    <location>
        <position position="82"/>
    </location>
    <ligand>
        <name>Mg(2+)</name>
        <dbReference type="ChEBI" id="CHEBI:18420"/>
        <label>1</label>
        <note>catalytic</note>
    </ligand>
</feature>
<dbReference type="FunFam" id="3.30.540.10:FF:000003">
    <property type="entry name" value="Inositol-1-monophosphatase"/>
    <property type="match status" value="1"/>
</dbReference>
<feature type="binding site" evidence="7">
    <location>
        <position position="208"/>
    </location>
    <ligand>
        <name>Mg(2+)</name>
        <dbReference type="ChEBI" id="CHEBI:18420"/>
        <label>1</label>
        <note>catalytic</note>
    </ligand>
</feature>
<dbReference type="Gene3D" id="3.40.190.80">
    <property type="match status" value="1"/>
</dbReference>
<reference evidence="9" key="1">
    <citation type="journal article" date="2020" name="mSystems">
        <title>Genome- and Community-Level Interaction Insights into Carbon Utilization and Element Cycling Functions of Hydrothermarchaeota in Hydrothermal Sediment.</title>
        <authorList>
            <person name="Zhou Z."/>
            <person name="Liu Y."/>
            <person name="Xu W."/>
            <person name="Pan J."/>
            <person name="Luo Z.H."/>
            <person name="Li M."/>
        </authorList>
    </citation>
    <scope>NUCLEOTIDE SEQUENCE [LARGE SCALE GENOMIC DNA]</scope>
    <source>
        <strain evidence="9">SpSt-479</strain>
    </source>
</reference>
<evidence type="ECO:0000256" key="8">
    <source>
        <dbReference type="RuleBase" id="RU364068"/>
    </source>
</evidence>
<dbReference type="GO" id="GO:0046872">
    <property type="term" value="F:metal ion binding"/>
    <property type="evidence" value="ECO:0007669"/>
    <property type="project" value="UniProtKB-KW"/>
</dbReference>
<dbReference type="PROSITE" id="PS00630">
    <property type="entry name" value="IMP_2"/>
    <property type="match status" value="1"/>
</dbReference>
<dbReference type="InterPro" id="IPR020583">
    <property type="entry name" value="Inositol_monoP_metal-BS"/>
</dbReference>
<feature type="binding site" evidence="7">
    <location>
        <position position="80"/>
    </location>
    <ligand>
        <name>Mg(2+)</name>
        <dbReference type="ChEBI" id="CHEBI:18420"/>
        <label>1</label>
        <note>catalytic</note>
    </ligand>
</feature>
<comment type="caution">
    <text evidence="9">The sequence shown here is derived from an EMBL/GenBank/DDBJ whole genome shotgun (WGS) entry which is preliminary data.</text>
</comment>
<dbReference type="EC" id="3.1.3.25" evidence="8"/>
<dbReference type="PRINTS" id="PR01959">
    <property type="entry name" value="SBIMPHPHTASE"/>
</dbReference>
<dbReference type="GO" id="GO:0008934">
    <property type="term" value="F:inositol monophosphate 1-phosphatase activity"/>
    <property type="evidence" value="ECO:0007669"/>
    <property type="project" value="InterPro"/>
</dbReference>
<dbReference type="InterPro" id="IPR000760">
    <property type="entry name" value="Inositol_monophosphatase-like"/>
</dbReference>
<organism evidence="9">
    <name type="scientific">Ignavibacterium album</name>
    <dbReference type="NCBI Taxonomy" id="591197"/>
    <lineage>
        <taxon>Bacteria</taxon>
        <taxon>Pseudomonadati</taxon>
        <taxon>Ignavibacteriota</taxon>
        <taxon>Ignavibacteria</taxon>
        <taxon>Ignavibacteriales</taxon>
        <taxon>Ignavibacteriaceae</taxon>
        <taxon>Ignavibacterium</taxon>
    </lineage>
</organism>
<feature type="binding site" evidence="7">
    <location>
        <position position="83"/>
    </location>
    <ligand>
        <name>Mg(2+)</name>
        <dbReference type="ChEBI" id="CHEBI:18420"/>
        <label>1</label>
        <note>catalytic</note>
    </ligand>
</feature>
<dbReference type="FunFam" id="3.40.190.80:FF:000002">
    <property type="entry name" value="Inositol-1-monophosphatase"/>
    <property type="match status" value="1"/>
</dbReference>
<dbReference type="Pfam" id="PF00459">
    <property type="entry name" value="Inositol_P"/>
    <property type="match status" value="1"/>
</dbReference>
<name>A0A7V3E7W6_9BACT</name>
<evidence type="ECO:0000256" key="2">
    <source>
        <dbReference type="ARBA" id="ARBA00001946"/>
    </source>
</evidence>
<evidence type="ECO:0000256" key="6">
    <source>
        <dbReference type="ARBA" id="ARBA00022842"/>
    </source>
</evidence>
<dbReference type="InterPro" id="IPR022337">
    <property type="entry name" value="Inositol_monophosphatase_SuhB"/>
</dbReference>
<dbReference type="AlphaFoldDB" id="A0A7V3E7W6"/>
<evidence type="ECO:0000256" key="1">
    <source>
        <dbReference type="ARBA" id="ARBA00001033"/>
    </source>
</evidence>
<evidence type="ECO:0000256" key="7">
    <source>
        <dbReference type="PIRSR" id="PIRSR600760-2"/>
    </source>
</evidence>
<evidence type="ECO:0000256" key="4">
    <source>
        <dbReference type="ARBA" id="ARBA00022723"/>
    </source>
</evidence>
<evidence type="ECO:0000313" key="9">
    <source>
        <dbReference type="EMBL" id="HFI91773.1"/>
    </source>
</evidence>
<proteinExistence type="inferred from homology"/>
<dbReference type="PANTHER" id="PTHR20854:SF4">
    <property type="entry name" value="INOSITOL-1-MONOPHOSPHATASE-RELATED"/>
    <property type="match status" value="1"/>
</dbReference>
<comment type="similarity">
    <text evidence="3 8">Belongs to the inositol monophosphatase superfamily.</text>
</comment>
<sequence>MINDIIQIAKEAGEIIRNAYRTKFSIEIKENNVKNLVTEVDKKSEQTIIEFIRKNFPSHNILAEEGGEKKSSSDYIWVIDPLDGTTNFAHGLPIFSVSIGVQYKEETIAGVVYDVMRDVVYSAEKGSGAFENGKKISVSSNEKIEESLLVTGFPYNVSENPEKAFERFIVMLKTARAVRRLGSAAIDFCYVANGVFDGFWEVHLNPWDICAGKLIVEEAGGKVTDFNGNPISIFNKTILSTNGKIHNKMIELLNSV</sequence>
<feature type="binding site" evidence="7">
    <location>
        <position position="64"/>
    </location>
    <ligand>
        <name>Mg(2+)</name>
        <dbReference type="ChEBI" id="CHEBI:18420"/>
        <label>1</label>
        <note>catalytic</note>
    </ligand>
</feature>
<dbReference type="EMBL" id="DSUJ01000008">
    <property type="protein sequence ID" value="HFI91773.1"/>
    <property type="molecule type" value="Genomic_DNA"/>
</dbReference>
<dbReference type="PRINTS" id="PR00377">
    <property type="entry name" value="IMPHPHTASES"/>
</dbReference>
<dbReference type="SUPFAM" id="SSF56655">
    <property type="entry name" value="Carbohydrate phosphatase"/>
    <property type="match status" value="1"/>
</dbReference>
<comment type="cofactor">
    <cofactor evidence="2 7 8">
        <name>Mg(2+)</name>
        <dbReference type="ChEBI" id="CHEBI:18420"/>
    </cofactor>
</comment>
<dbReference type="GO" id="GO:0006020">
    <property type="term" value="P:inositol metabolic process"/>
    <property type="evidence" value="ECO:0007669"/>
    <property type="project" value="TreeGrafter"/>
</dbReference>
<dbReference type="InterPro" id="IPR033942">
    <property type="entry name" value="IMPase"/>
</dbReference>
<protein>
    <recommendedName>
        <fullName evidence="8">Inositol-1-monophosphatase</fullName>
        <ecNumber evidence="8">3.1.3.25</ecNumber>
    </recommendedName>
</protein>
<dbReference type="InterPro" id="IPR020550">
    <property type="entry name" value="Inositol_monophosphatase_CS"/>
</dbReference>
<dbReference type="PANTHER" id="PTHR20854">
    <property type="entry name" value="INOSITOL MONOPHOSPHATASE"/>
    <property type="match status" value="1"/>
</dbReference>
<evidence type="ECO:0000256" key="5">
    <source>
        <dbReference type="ARBA" id="ARBA00022801"/>
    </source>
</evidence>
<comment type="catalytic activity">
    <reaction evidence="1 8">
        <text>a myo-inositol phosphate + H2O = myo-inositol + phosphate</text>
        <dbReference type="Rhea" id="RHEA:24056"/>
        <dbReference type="ChEBI" id="CHEBI:15377"/>
        <dbReference type="ChEBI" id="CHEBI:17268"/>
        <dbReference type="ChEBI" id="CHEBI:43474"/>
        <dbReference type="ChEBI" id="CHEBI:84139"/>
        <dbReference type="EC" id="3.1.3.25"/>
    </reaction>
</comment>
<dbReference type="GO" id="GO:0046854">
    <property type="term" value="P:phosphatidylinositol phosphate biosynthetic process"/>
    <property type="evidence" value="ECO:0007669"/>
    <property type="project" value="InterPro"/>
</dbReference>